<dbReference type="EMBL" id="JAUJYN010000012">
    <property type="protein sequence ID" value="KAK1259028.1"/>
    <property type="molecule type" value="Genomic_DNA"/>
</dbReference>
<comment type="function">
    <text evidence="7">Involved in cellular auxin homeostasis by regulating auxin metabolism. Regulates intracellular auxin accumulation at the endoplasmic reticulum and thus auxin availability for nuclear auxin signaling.</text>
</comment>
<feature type="transmembrane region" description="Helical" evidence="9">
    <location>
        <begin position="106"/>
        <end position="127"/>
    </location>
</feature>
<evidence type="ECO:0000256" key="7">
    <source>
        <dbReference type="ARBA" id="ARBA00025100"/>
    </source>
</evidence>
<feature type="transmembrane region" description="Helical" evidence="9">
    <location>
        <begin position="367"/>
        <end position="385"/>
    </location>
</feature>
<reference evidence="10" key="2">
    <citation type="submission" date="2023-06" db="EMBL/GenBank/DDBJ databases">
        <authorList>
            <person name="Ma L."/>
            <person name="Liu K.-W."/>
            <person name="Li Z."/>
            <person name="Hsiao Y.-Y."/>
            <person name="Qi Y."/>
            <person name="Fu T."/>
            <person name="Tang G."/>
            <person name="Zhang D."/>
            <person name="Sun W.-H."/>
            <person name="Liu D.-K."/>
            <person name="Li Y."/>
            <person name="Chen G.-Z."/>
            <person name="Liu X.-D."/>
            <person name="Liao X.-Y."/>
            <person name="Jiang Y.-T."/>
            <person name="Yu X."/>
            <person name="Hao Y."/>
            <person name="Huang J."/>
            <person name="Zhao X.-W."/>
            <person name="Ke S."/>
            <person name="Chen Y.-Y."/>
            <person name="Wu W.-L."/>
            <person name="Hsu J.-L."/>
            <person name="Lin Y.-F."/>
            <person name="Huang M.-D."/>
            <person name="Li C.-Y."/>
            <person name="Huang L."/>
            <person name="Wang Z.-W."/>
            <person name="Zhao X."/>
            <person name="Zhong W.-Y."/>
            <person name="Peng D.-H."/>
            <person name="Ahmad S."/>
            <person name="Lan S."/>
            <person name="Zhang J.-S."/>
            <person name="Tsai W.-C."/>
            <person name="Van De Peer Y."/>
            <person name="Liu Z.-J."/>
        </authorList>
    </citation>
    <scope>NUCLEOTIDE SEQUENCE</scope>
    <source>
        <strain evidence="10">SCP</strain>
        <tissue evidence="10">Leaves</tissue>
    </source>
</reference>
<feature type="transmembrane region" description="Helical" evidence="9">
    <location>
        <begin position="147"/>
        <end position="165"/>
    </location>
</feature>
<comment type="caution">
    <text evidence="10">The sequence shown here is derived from an EMBL/GenBank/DDBJ whole genome shotgun (WGS) entry which is preliminary data.</text>
</comment>
<feature type="transmembrane region" description="Helical" evidence="9">
    <location>
        <begin position="397"/>
        <end position="418"/>
    </location>
</feature>
<dbReference type="GO" id="GO:0009734">
    <property type="term" value="P:auxin-activated signaling pathway"/>
    <property type="evidence" value="ECO:0007669"/>
    <property type="project" value="UniProtKB-KW"/>
</dbReference>
<feature type="transmembrane region" description="Helical" evidence="9">
    <location>
        <begin position="327"/>
        <end position="347"/>
    </location>
</feature>
<evidence type="ECO:0000256" key="9">
    <source>
        <dbReference type="SAM" id="Phobius"/>
    </source>
</evidence>
<dbReference type="Pfam" id="PF03547">
    <property type="entry name" value="Mem_trans"/>
    <property type="match status" value="1"/>
</dbReference>
<feature type="transmembrane region" description="Helical" evidence="9">
    <location>
        <begin position="297"/>
        <end position="315"/>
    </location>
</feature>
<evidence type="ECO:0000256" key="8">
    <source>
        <dbReference type="ARBA" id="ARBA00025752"/>
    </source>
</evidence>
<dbReference type="InterPro" id="IPR004776">
    <property type="entry name" value="Mem_transp_PIN-like"/>
</dbReference>
<dbReference type="GO" id="GO:0080162">
    <property type="term" value="P:endoplasmic reticulum to cytosol auxin transport"/>
    <property type="evidence" value="ECO:0007669"/>
    <property type="project" value="InterPro"/>
</dbReference>
<reference evidence="10" key="1">
    <citation type="journal article" date="2023" name="Nat. Commun.">
        <title>Diploid and tetraploid genomes of Acorus and the evolution of monocots.</title>
        <authorList>
            <person name="Ma L."/>
            <person name="Liu K.W."/>
            <person name="Li Z."/>
            <person name="Hsiao Y.Y."/>
            <person name="Qi Y."/>
            <person name="Fu T."/>
            <person name="Tang G.D."/>
            <person name="Zhang D."/>
            <person name="Sun W.H."/>
            <person name="Liu D.K."/>
            <person name="Li Y."/>
            <person name="Chen G.Z."/>
            <person name="Liu X.D."/>
            <person name="Liao X.Y."/>
            <person name="Jiang Y.T."/>
            <person name="Yu X."/>
            <person name="Hao Y."/>
            <person name="Huang J."/>
            <person name="Zhao X.W."/>
            <person name="Ke S."/>
            <person name="Chen Y.Y."/>
            <person name="Wu W.L."/>
            <person name="Hsu J.L."/>
            <person name="Lin Y.F."/>
            <person name="Huang M.D."/>
            <person name="Li C.Y."/>
            <person name="Huang L."/>
            <person name="Wang Z.W."/>
            <person name="Zhao X."/>
            <person name="Zhong W.Y."/>
            <person name="Peng D.H."/>
            <person name="Ahmad S."/>
            <person name="Lan S."/>
            <person name="Zhang J.S."/>
            <person name="Tsai W.C."/>
            <person name="Van de Peer Y."/>
            <person name="Liu Z.J."/>
        </authorList>
    </citation>
    <scope>NUCLEOTIDE SEQUENCE</scope>
    <source>
        <strain evidence="10">SCP</strain>
    </source>
</reference>
<keyword evidence="6" id="KW-0927">Auxin signaling pathway</keyword>
<comment type="similarity">
    <text evidence="8">Belongs to the auxin efflux carrier (TC 2.A.69.2) family.</text>
</comment>
<sequence>MGLLELFVAATIPVLNVLIVTGVGAFLATGRINILGTDARHHLNNVVFYVFNPSLVASNLSRTITFDSMVLLWFMPFNVFFTFIIGSALGWVLVKITKAPSHLKGLILGCCAAGNLGNILLIIVPAICKERGSPFGDPDTCRTYGLTYVSLSMALGAIFLWSYVYNIVRISSTAKEDEDNGYGPIIAQSDETSRLLTGNHDGSITSHGDLLMSEASTNEYAISVPTSFSSGKTKVSASVKIKLYFQKISGIIDLRKLLAPSTIGVIIGFIIGVVPQIRKTLIGENAPLRVIQDAATVLSDGAIPTLTLILGGNLIKGLRGANIRTSLIVGVIAVRYIALPLIGVVIVKGAVRLGLVHSDPLYQFVLLIQYAVPPAMNIGTITQLFGTGESECSVIFLWTYALASVAVTLWSTYFMWLIS</sequence>
<dbReference type="PANTHER" id="PTHR31651:SF33">
    <property type="entry name" value="PROTEIN PIN-LIKES 1"/>
    <property type="match status" value="1"/>
</dbReference>
<proteinExistence type="inferred from homology"/>
<feature type="transmembrane region" description="Helical" evidence="9">
    <location>
        <begin position="6"/>
        <end position="34"/>
    </location>
</feature>
<comment type="subcellular location">
    <subcellularLocation>
        <location evidence="1">Endoplasmic reticulum membrane</location>
        <topology evidence="1">Multi-pass membrane protein</topology>
    </subcellularLocation>
</comment>
<dbReference type="AlphaFoldDB" id="A0AAV9A4C5"/>
<gene>
    <name evidence="10" type="ORF">QJS04_geneDACA001454</name>
</gene>
<keyword evidence="5 9" id="KW-0472">Membrane</keyword>
<keyword evidence="3 9" id="KW-0812">Transmembrane</keyword>
<keyword evidence="11" id="KW-1185">Reference proteome</keyword>
<keyword evidence="2" id="KW-0813">Transport</keyword>
<keyword evidence="4 9" id="KW-1133">Transmembrane helix</keyword>
<feature type="transmembrane region" description="Helical" evidence="9">
    <location>
        <begin position="257"/>
        <end position="277"/>
    </location>
</feature>
<accession>A0AAV9A4C5</accession>
<name>A0AAV9A4C5_ACOGR</name>
<dbReference type="InterPro" id="IPR045033">
    <property type="entry name" value="PILS1/3/4/5/7"/>
</dbReference>
<evidence type="ECO:0000256" key="3">
    <source>
        <dbReference type="ARBA" id="ARBA00022692"/>
    </source>
</evidence>
<evidence type="ECO:0000256" key="4">
    <source>
        <dbReference type="ARBA" id="ARBA00022989"/>
    </source>
</evidence>
<evidence type="ECO:0000313" key="11">
    <source>
        <dbReference type="Proteomes" id="UP001179952"/>
    </source>
</evidence>
<evidence type="ECO:0000256" key="5">
    <source>
        <dbReference type="ARBA" id="ARBA00023136"/>
    </source>
</evidence>
<evidence type="ECO:0000256" key="1">
    <source>
        <dbReference type="ARBA" id="ARBA00004477"/>
    </source>
</evidence>
<evidence type="ECO:0000256" key="6">
    <source>
        <dbReference type="ARBA" id="ARBA00023294"/>
    </source>
</evidence>
<protein>
    <submittedName>
        <fullName evidence="10">Uncharacterized protein</fullName>
    </submittedName>
</protein>
<dbReference type="PANTHER" id="PTHR31651">
    <property type="match status" value="1"/>
</dbReference>
<dbReference type="GO" id="GO:0005789">
    <property type="term" value="C:endoplasmic reticulum membrane"/>
    <property type="evidence" value="ECO:0007669"/>
    <property type="project" value="UniProtKB-SubCell"/>
</dbReference>
<dbReference type="Proteomes" id="UP001179952">
    <property type="component" value="Unassembled WGS sequence"/>
</dbReference>
<organism evidence="10 11">
    <name type="scientific">Acorus gramineus</name>
    <name type="common">Dwarf sweet flag</name>
    <dbReference type="NCBI Taxonomy" id="55184"/>
    <lineage>
        <taxon>Eukaryota</taxon>
        <taxon>Viridiplantae</taxon>
        <taxon>Streptophyta</taxon>
        <taxon>Embryophyta</taxon>
        <taxon>Tracheophyta</taxon>
        <taxon>Spermatophyta</taxon>
        <taxon>Magnoliopsida</taxon>
        <taxon>Liliopsida</taxon>
        <taxon>Acoraceae</taxon>
        <taxon>Acorus</taxon>
    </lineage>
</organism>
<evidence type="ECO:0000256" key="2">
    <source>
        <dbReference type="ARBA" id="ARBA00022448"/>
    </source>
</evidence>
<evidence type="ECO:0000313" key="10">
    <source>
        <dbReference type="EMBL" id="KAK1259028.1"/>
    </source>
</evidence>
<feature type="transmembrane region" description="Helical" evidence="9">
    <location>
        <begin position="70"/>
        <end position="94"/>
    </location>
</feature>